<feature type="domain" description="Bacteriophage P22 tailspike N-terminal" evidence="3">
    <location>
        <begin position="17"/>
        <end position="129"/>
    </location>
</feature>
<dbReference type="Gene3D" id="2.160.20.10">
    <property type="entry name" value="Single-stranded right-handed beta-helix, Pectin lyase-like"/>
    <property type="match status" value="1"/>
</dbReference>
<dbReference type="GO" id="GO:0044423">
    <property type="term" value="C:virion component"/>
    <property type="evidence" value="ECO:0007669"/>
    <property type="project" value="UniProtKB-KW"/>
</dbReference>
<dbReference type="InterPro" id="IPR012334">
    <property type="entry name" value="Pectin_lyas_fold"/>
</dbReference>
<dbReference type="SUPFAM" id="SSF51126">
    <property type="entry name" value="Pectin lyase-like"/>
    <property type="match status" value="1"/>
</dbReference>
<protein>
    <submittedName>
        <fullName evidence="4">Tail protein</fullName>
    </submittedName>
</protein>
<dbReference type="GO" id="GO:0019058">
    <property type="term" value="P:viral life cycle"/>
    <property type="evidence" value="ECO:0007669"/>
    <property type="project" value="UniProtKB-ARBA"/>
</dbReference>
<accession>A0A8S5N2D3</accession>
<dbReference type="Pfam" id="PF09008">
    <property type="entry name" value="Head_binding"/>
    <property type="match status" value="1"/>
</dbReference>
<reference evidence="4" key="1">
    <citation type="journal article" date="2021" name="Proc. Natl. Acad. Sci. U.S.A.">
        <title>A Catalog of Tens of Thousands of Viruses from Human Metagenomes Reveals Hidden Associations with Chronic Diseases.</title>
        <authorList>
            <person name="Tisza M.J."/>
            <person name="Buck C.B."/>
        </authorList>
    </citation>
    <scope>NUCLEOTIDE SEQUENCE</scope>
    <source>
        <strain evidence="4">Cti4q9</strain>
    </source>
</reference>
<name>A0A8S5N2D3_9CAUD</name>
<dbReference type="InterPro" id="IPR036730">
    <property type="entry name" value="P22_tailspike_N_sf"/>
</dbReference>
<evidence type="ECO:0000256" key="1">
    <source>
        <dbReference type="ARBA" id="ARBA00004328"/>
    </source>
</evidence>
<dbReference type="GO" id="GO:0051701">
    <property type="term" value="P:biological process involved in interaction with host"/>
    <property type="evidence" value="ECO:0007669"/>
    <property type="project" value="UniProtKB-ARBA"/>
</dbReference>
<dbReference type="EMBL" id="BK015045">
    <property type="protein sequence ID" value="DAD88648.1"/>
    <property type="molecule type" value="Genomic_DNA"/>
</dbReference>
<dbReference type="SUPFAM" id="SSF51327">
    <property type="entry name" value="Head-binding domain of phage P22 tailspike protein"/>
    <property type="match status" value="1"/>
</dbReference>
<evidence type="ECO:0000259" key="3">
    <source>
        <dbReference type="Pfam" id="PF09008"/>
    </source>
</evidence>
<dbReference type="InterPro" id="IPR009093">
    <property type="entry name" value="P22_tailspike_N"/>
</dbReference>
<dbReference type="InterPro" id="IPR011050">
    <property type="entry name" value="Pectin_lyase_fold/virulence"/>
</dbReference>
<proteinExistence type="predicted"/>
<sequence>MQSNHGCIISFVWSNEMSDITANVVVSMPSQLFTMARSFKAVANGKIYIGKIDTDPVNPENQIQVYIENEDGSHVPVSQPIIINAAGYPVYNGQITKFVTVQNHSMAVYDAYGAQQFYYPDLLKYSPDQLRAELSGPDGASLVGYGDETVKDALDNNAHKIDTLRSDLAADDGFRHIGNFLNLDALRDSIPLVAGEIVYVASAASATATEKHYGGGYFQSFDNSTSQIADDGGIVIVPSSGKFAWRRVVDGEIWVEYFGAKPINDFDNASAISKALSYGYDNNTPIHFMSGEYLTSESPVVKSWSGIIGQGQNKTIISKTTNNANTIISGVSVDALLIILPKKFVVDGVESDNYATGVEIQGVTLRRHEIIDRNNQPTYGIYSPYMASSLLRDLRVECGYYGFWGEDCFSNIFERCGFLGLAIGQFTGFYLGKVRDGIYNLSGTSNLLDQVGVVNYQIGFEIDAQQYTTLNCCTADSIFPMSGTTETISRAYLFNNPHGITMNSCGSENVKGERIAVVQASPSIYDGTMVINGCQFQVVPANPPISLPIFRFENNGTNSFNLYITVNSSNFRRDSSTTPNLIQGYVYGGTGAVTVVRFIASVLEDPITAGNVDVKLI</sequence>
<evidence type="ECO:0000256" key="2">
    <source>
        <dbReference type="ARBA" id="ARBA00022844"/>
    </source>
</evidence>
<dbReference type="Gene3D" id="2.170.14.10">
    <property type="entry name" value="Phage P22 tailspike-like, N-terminal domain"/>
    <property type="match status" value="1"/>
</dbReference>
<keyword evidence="2" id="KW-0946">Virion</keyword>
<organism evidence="4">
    <name type="scientific">Podoviridae sp. cti4q9</name>
    <dbReference type="NCBI Taxonomy" id="2826569"/>
    <lineage>
        <taxon>Viruses</taxon>
        <taxon>Duplodnaviria</taxon>
        <taxon>Heunggongvirae</taxon>
        <taxon>Uroviricota</taxon>
        <taxon>Caudoviricetes</taxon>
    </lineage>
</organism>
<comment type="subcellular location">
    <subcellularLocation>
        <location evidence="1">Virion</location>
    </subcellularLocation>
</comment>
<evidence type="ECO:0000313" key="4">
    <source>
        <dbReference type="EMBL" id="DAD88648.1"/>
    </source>
</evidence>